<keyword evidence="8" id="KW-1185">Reference proteome</keyword>
<dbReference type="PaxDb" id="243159-AFE_1741"/>
<dbReference type="InterPro" id="IPR025944">
    <property type="entry name" value="Sigma_54_int_dom_CS"/>
</dbReference>
<dbReference type="Pfam" id="PF25601">
    <property type="entry name" value="AAA_lid_14"/>
    <property type="match status" value="1"/>
</dbReference>
<dbReference type="SUPFAM" id="SSF46689">
    <property type="entry name" value="Homeodomain-like"/>
    <property type="match status" value="1"/>
</dbReference>
<dbReference type="FunFam" id="3.40.50.300:FF:000006">
    <property type="entry name" value="DNA-binding transcriptional regulator NtrC"/>
    <property type="match status" value="1"/>
</dbReference>
<sequence>MSRSWRRCLDASLAPVGRLQTPPQLNASQLAHATDRQGELVAHARPVMQYLYAQTRDTGSMVILADERGTLLQTLGDTDFLGRAERVALMQGASWHESQQGTNAIGTAIAEIAPVVVHGPEHFLERNGFLTCAAAPVMAPDGRLLGVLDISGDHRGHHPHTIGLVRSAAQMIENRLFETCHGDTIRVRFHPLAEGIGTVAEGIIVLKEDGWITCANHAGLSLLGLCPADLGAMPVTRVFQIGTSELASWGRRRPGEIMSVIRNNGERIFLRVELGRGARQIIVPSHPQEEACADSLEPLNTGDAVMKATIEKARRVVGKPIALLLQGESGTGKEIFAKAFHDSGPRRSKPFVAVDCATLPENLIEAELFGYMPGAFSGARKEGYAGRIRSAIGGTLFLDEIGDMPMAQQARLLRVLQEREVVPVGGSKPIPVDFVLVCATHRNLKTEMEAERFRADLYYRINGLTLMLPPLRERSDFAALTSRVLRDLSPERHLYLGDAVALAFAKYSWPGNLRQLVNALRTACALLNDDESTILWDHLPDDLINELRQASQSLDISSMHLPQEENLHVLSSAAISRAIDISDGNMSEAARRLGISRNTLYRRLKIIKS</sequence>
<dbReference type="HOGENOM" id="CLU_000445_8_12_6"/>
<dbReference type="Proteomes" id="UP000001362">
    <property type="component" value="Chromosome"/>
</dbReference>
<keyword evidence="5" id="KW-0804">Transcription</keyword>
<keyword evidence="4" id="KW-0238">DNA-binding</keyword>
<organism evidence="7 8">
    <name type="scientific">Acidithiobacillus ferrooxidans (strain ATCC 23270 / DSM 14882 / CIP 104768 / NCIMB 8455)</name>
    <name type="common">Ferrobacillus ferrooxidans (strain ATCC 23270)</name>
    <dbReference type="NCBI Taxonomy" id="243159"/>
    <lineage>
        <taxon>Bacteria</taxon>
        <taxon>Pseudomonadati</taxon>
        <taxon>Pseudomonadota</taxon>
        <taxon>Acidithiobacillia</taxon>
        <taxon>Acidithiobacillales</taxon>
        <taxon>Acidithiobacillaceae</taxon>
        <taxon>Acidithiobacillus</taxon>
    </lineage>
</organism>
<accession>B7JBJ9</accession>
<dbReference type="KEGG" id="afr:AFE_1741"/>
<name>B7JBJ9_ACIF2</name>
<evidence type="ECO:0000256" key="2">
    <source>
        <dbReference type="ARBA" id="ARBA00022840"/>
    </source>
</evidence>
<dbReference type="InterPro" id="IPR003593">
    <property type="entry name" value="AAA+_ATPase"/>
</dbReference>
<dbReference type="Gene3D" id="3.30.450.40">
    <property type="match status" value="1"/>
</dbReference>
<dbReference type="InterPro" id="IPR003018">
    <property type="entry name" value="GAF"/>
</dbReference>
<evidence type="ECO:0000256" key="1">
    <source>
        <dbReference type="ARBA" id="ARBA00022741"/>
    </source>
</evidence>
<evidence type="ECO:0000256" key="5">
    <source>
        <dbReference type="ARBA" id="ARBA00023163"/>
    </source>
</evidence>
<dbReference type="SUPFAM" id="SSF55781">
    <property type="entry name" value="GAF domain-like"/>
    <property type="match status" value="1"/>
</dbReference>
<dbReference type="InterPro" id="IPR058031">
    <property type="entry name" value="AAA_lid_NorR"/>
</dbReference>
<gene>
    <name evidence="7" type="ordered locus">AFE_1741</name>
</gene>
<dbReference type="PANTHER" id="PTHR32071:SF77">
    <property type="entry name" value="TRANSCRIPTIONAL REGULATORY PROTEIN"/>
    <property type="match status" value="1"/>
</dbReference>
<dbReference type="PROSITE" id="PS00675">
    <property type="entry name" value="SIGMA54_INTERACT_1"/>
    <property type="match status" value="1"/>
</dbReference>
<dbReference type="Pfam" id="PF01590">
    <property type="entry name" value="GAF"/>
    <property type="match status" value="1"/>
</dbReference>
<evidence type="ECO:0000313" key="8">
    <source>
        <dbReference type="Proteomes" id="UP000001362"/>
    </source>
</evidence>
<dbReference type="InterPro" id="IPR025662">
    <property type="entry name" value="Sigma_54_int_dom_ATP-bd_1"/>
</dbReference>
<dbReference type="InterPro" id="IPR002078">
    <property type="entry name" value="Sigma_54_int"/>
</dbReference>
<dbReference type="Pfam" id="PF02954">
    <property type="entry name" value="HTH_8"/>
    <property type="match status" value="1"/>
</dbReference>
<dbReference type="InterPro" id="IPR029016">
    <property type="entry name" value="GAF-like_dom_sf"/>
</dbReference>
<dbReference type="InterPro" id="IPR009057">
    <property type="entry name" value="Homeodomain-like_sf"/>
</dbReference>
<keyword evidence="1" id="KW-0547">Nucleotide-binding</keyword>
<dbReference type="Gene3D" id="1.10.8.60">
    <property type="match status" value="1"/>
</dbReference>
<dbReference type="GO" id="GO:0043565">
    <property type="term" value="F:sequence-specific DNA binding"/>
    <property type="evidence" value="ECO:0007669"/>
    <property type="project" value="InterPro"/>
</dbReference>
<evidence type="ECO:0000313" key="7">
    <source>
        <dbReference type="EMBL" id="ACK78302.1"/>
    </source>
</evidence>
<evidence type="ECO:0000259" key="6">
    <source>
        <dbReference type="PROSITE" id="PS50045"/>
    </source>
</evidence>
<dbReference type="PROSITE" id="PS50045">
    <property type="entry name" value="SIGMA54_INTERACT_4"/>
    <property type="match status" value="1"/>
</dbReference>
<reference evidence="7 8" key="1">
    <citation type="journal article" date="2008" name="BMC Genomics">
        <title>Acidithiobacillus ferrooxidans metabolism: from genome sequence to industrial applications.</title>
        <authorList>
            <person name="Valdes J."/>
            <person name="Pedroso I."/>
            <person name="Quatrini R."/>
            <person name="Dodson R.J."/>
            <person name="Tettelin H."/>
            <person name="Blake R.II."/>
            <person name="Eisen J.A."/>
            <person name="Holmes D.S."/>
        </authorList>
    </citation>
    <scope>NUCLEOTIDE SEQUENCE [LARGE SCALE GENOMIC DNA]</scope>
    <source>
        <strain evidence="8">ATCC 23270 / DSM 14882 / CIP 104768 / NCIMB 8455</strain>
    </source>
</reference>
<dbReference type="GO" id="GO:0006355">
    <property type="term" value="P:regulation of DNA-templated transcription"/>
    <property type="evidence" value="ECO:0007669"/>
    <property type="project" value="InterPro"/>
</dbReference>
<evidence type="ECO:0000256" key="4">
    <source>
        <dbReference type="ARBA" id="ARBA00023125"/>
    </source>
</evidence>
<keyword evidence="3" id="KW-0805">Transcription regulation</keyword>
<feature type="domain" description="Sigma-54 factor interaction" evidence="6">
    <location>
        <begin position="299"/>
        <end position="525"/>
    </location>
</feature>
<dbReference type="PRINTS" id="PR01590">
    <property type="entry name" value="HTHFIS"/>
</dbReference>
<evidence type="ECO:0000256" key="3">
    <source>
        <dbReference type="ARBA" id="ARBA00023015"/>
    </source>
</evidence>
<dbReference type="eggNOG" id="COG3284">
    <property type="taxonomic scope" value="Bacteria"/>
</dbReference>
<dbReference type="InterPro" id="IPR027417">
    <property type="entry name" value="P-loop_NTPase"/>
</dbReference>
<dbReference type="STRING" id="243159.AFE_1741"/>
<dbReference type="EMBL" id="CP001219">
    <property type="protein sequence ID" value="ACK78302.1"/>
    <property type="molecule type" value="Genomic_DNA"/>
</dbReference>
<proteinExistence type="predicted"/>
<protein>
    <submittedName>
        <fullName evidence="7">Sigma-54 dependent transcriptional regulator</fullName>
    </submittedName>
</protein>
<keyword evidence="2" id="KW-0067">ATP-binding</keyword>
<dbReference type="PANTHER" id="PTHR32071">
    <property type="entry name" value="TRANSCRIPTIONAL REGULATORY PROTEIN"/>
    <property type="match status" value="1"/>
</dbReference>
<dbReference type="PROSITE" id="PS00688">
    <property type="entry name" value="SIGMA54_INTERACT_3"/>
    <property type="match status" value="1"/>
</dbReference>
<dbReference type="AlphaFoldDB" id="B7JBJ9"/>
<dbReference type="SUPFAM" id="SSF52540">
    <property type="entry name" value="P-loop containing nucleoside triphosphate hydrolases"/>
    <property type="match status" value="1"/>
</dbReference>
<dbReference type="SMART" id="SM00382">
    <property type="entry name" value="AAA"/>
    <property type="match status" value="1"/>
</dbReference>
<dbReference type="Gene3D" id="1.10.10.60">
    <property type="entry name" value="Homeodomain-like"/>
    <property type="match status" value="1"/>
</dbReference>
<dbReference type="Gene3D" id="3.40.50.300">
    <property type="entry name" value="P-loop containing nucleotide triphosphate hydrolases"/>
    <property type="match status" value="1"/>
</dbReference>
<dbReference type="CDD" id="cd00009">
    <property type="entry name" value="AAA"/>
    <property type="match status" value="1"/>
</dbReference>
<dbReference type="Pfam" id="PF00158">
    <property type="entry name" value="Sigma54_activat"/>
    <property type="match status" value="1"/>
</dbReference>
<dbReference type="GO" id="GO:0005524">
    <property type="term" value="F:ATP binding"/>
    <property type="evidence" value="ECO:0007669"/>
    <property type="project" value="UniProtKB-KW"/>
</dbReference>
<dbReference type="InterPro" id="IPR002197">
    <property type="entry name" value="HTH_Fis"/>
</dbReference>